<dbReference type="Proteomes" id="UP000182983">
    <property type="component" value="Unassembled WGS sequence"/>
</dbReference>
<evidence type="ECO:0000313" key="3">
    <source>
        <dbReference type="EMBL" id="SEH25712.1"/>
    </source>
</evidence>
<dbReference type="AlphaFoldDB" id="A0A1H6GSE0"/>
<organism evidence="3 4">
    <name type="scientific">Magnetospirillum fulvum</name>
    <name type="common">Rhodospirillum fulvum</name>
    <dbReference type="NCBI Taxonomy" id="1082"/>
    <lineage>
        <taxon>Bacteria</taxon>
        <taxon>Pseudomonadati</taxon>
        <taxon>Pseudomonadota</taxon>
        <taxon>Alphaproteobacteria</taxon>
        <taxon>Rhodospirillales</taxon>
        <taxon>Rhodospirillaceae</taxon>
        <taxon>Magnetospirillum</taxon>
    </lineage>
</organism>
<evidence type="ECO:0000256" key="1">
    <source>
        <dbReference type="ARBA" id="ARBA00007689"/>
    </source>
</evidence>
<evidence type="ECO:0000259" key="2">
    <source>
        <dbReference type="Pfam" id="PF03795"/>
    </source>
</evidence>
<gene>
    <name evidence="3" type="ORF">SAMN04244559_00279</name>
</gene>
<evidence type="ECO:0000313" key="4">
    <source>
        <dbReference type="Proteomes" id="UP000182983"/>
    </source>
</evidence>
<dbReference type="InterPro" id="IPR011008">
    <property type="entry name" value="Dimeric_a/b-barrel"/>
</dbReference>
<protein>
    <recommendedName>
        <fullName evidence="2">YCII-related domain-containing protein</fullName>
    </recommendedName>
</protein>
<keyword evidence="4" id="KW-1185">Reference proteome</keyword>
<reference evidence="4" key="1">
    <citation type="submission" date="2016-10" db="EMBL/GenBank/DDBJ databases">
        <authorList>
            <person name="Varghese N."/>
            <person name="Submissions S."/>
        </authorList>
    </citation>
    <scope>NUCLEOTIDE SEQUENCE [LARGE SCALE GENOMIC DNA]</scope>
    <source>
        <strain evidence="4">DSM 13234</strain>
    </source>
</reference>
<dbReference type="InterPro" id="IPR005545">
    <property type="entry name" value="YCII"/>
</dbReference>
<feature type="domain" description="YCII-related" evidence="2">
    <location>
        <begin position="2"/>
        <end position="87"/>
    </location>
</feature>
<dbReference type="EMBL" id="FNWO01000001">
    <property type="protein sequence ID" value="SEH25712.1"/>
    <property type="molecule type" value="Genomic_DNA"/>
</dbReference>
<dbReference type="SUPFAM" id="SSF54909">
    <property type="entry name" value="Dimeric alpha+beta barrel"/>
    <property type="match status" value="1"/>
</dbReference>
<name>A0A1H6GSE0_MAGFU</name>
<dbReference type="InterPro" id="IPR051807">
    <property type="entry name" value="Sec-metab_biosynth-assoc"/>
</dbReference>
<dbReference type="PANTHER" id="PTHR33606:SF3">
    <property type="entry name" value="PROTEIN YCII"/>
    <property type="match status" value="1"/>
</dbReference>
<proteinExistence type="inferred from homology"/>
<dbReference type="OrthoDB" id="2293521at2"/>
<dbReference type="RefSeq" id="WP_074764765.1">
    <property type="nucleotide sequence ID" value="NZ_FNWO01000001.1"/>
</dbReference>
<sequence length="91" mass="9965">MFVVRCQDKPGHQQIRLDNRPAHLAFLNAHLDALVLAGPLLSDDRQAMIGSLLVFDIADRAALETVLAADPYAQAGLFEQVTVTPFKKVLP</sequence>
<accession>A0A1H6GSE0</accession>
<dbReference type="Gene3D" id="3.30.70.1060">
    <property type="entry name" value="Dimeric alpha+beta barrel"/>
    <property type="match status" value="1"/>
</dbReference>
<dbReference type="Pfam" id="PF03795">
    <property type="entry name" value="YCII"/>
    <property type="match status" value="1"/>
</dbReference>
<comment type="similarity">
    <text evidence="1">Belongs to the YciI family.</text>
</comment>
<dbReference type="PANTHER" id="PTHR33606">
    <property type="entry name" value="PROTEIN YCII"/>
    <property type="match status" value="1"/>
</dbReference>